<evidence type="ECO:0000313" key="2">
    <source>
        <dbReference type="Proteomes" id="UP000424527"/>
    </source>
</evidence>
<keyword evidence="2" id="KW-1185">Reference proteome</keyword>
<name>A0A6G0ICQ3_LARCR</name>
<accession>A0A6G0ICQ3</accession>
<dbReference type="EMBL" id="REGW02000012">
    <property type="protein sequence ID" value="KAE8289210.1"/>
    <property type="molecule type" value="Genomic_DNA"/>
</dbReference>
<organism evidence="1 2">
    <name type="scientific">Larimichthys crocea</name>
    <name type="common">Large yellow croaker</name>
    <name type="synonym">Pseudosciaena crocea</name>
    <dbReference type="NCBI Taxonomy" id="215358"/>
    <lineage>
        <taxon>Eukaryota</taxon>
        <taxon>Metazoa</taxon>
        <taxon>Chordata</taxon>
        <taxon>Craniata</taxon>
        <taxon>Vertebrata</taxon>
        <taxon>Euteleostomi</taxon>
        <taxon>Actinopterygii</taxon>
        <taxon>Neopterygii</taxon>
        <taxon>Teleostei</taxon>
        <taxon>Neoteleostei</taxon>
        <taxon>Acanthomorphata</taxon>
        <taxon>Eupercaria</taxon>
        <taxon>Sciaenidae</taxon>
        <taxon>Larimichthys</taxon>
    </lineage>
</organism>
<sequence length="193" mass="21269">MPAFAKPGLIRRNPPVQVGEGTCQVQRRQPVLIRYQIREVSGSRRTGATLLFLADPKPLPTNSSPKTQHHPPHRLPPFYFLYLQPKPPPPASSATHSKTISSVKASQPVTWSGLLCQLAALLNFCQRRESDHVPPTSVENKTCPPKIHSAMLERQSIITVKRMRLNSLAVFPPSSSTTTLILSSLLKVPSSSL</sequence>
<dbReference type="Proteomes" id="UP000424527">
    <property type="component" value="Unassembled WGS sequence"/>
</dbReference>
<gene>
    <name evidence="1" type="ORF">D5F01_LYC13090</name>
</gene>
<evidence type="ECO:0000313" key="1">
    <source>
        <dbReference type="EMBL" id="KAE8289210.1"/>
    </source>
</evidence>
<dbReference type="AlphaFoldDB" id="A0A6G0ICQ3"/>
<comment type="caution">
    <text evidence="1">The sequence shown here is derived from an EMBL/GenBank/DDBJ whole genome shotgun (WGS) entry which is preliminary data.</text>
</comment>
<protein>
    <submittedName>
        <fullName evidence="1">Uncharacterized protein</fullName>
    </submittedName>
</protein>
<reference evidence="1 2" key="1">
    <citation type="submission" date="2019-07" db="EMBL/GenBank/DDBJ databases">
        <title>Chromosome genome assembly for large yellow croaker.</title>
        <authorList>
            <person name="Xiao S."/>
        </authorList>
    </citation>
    <scope>NUCLEOTIDE SEQUENCE [LARGE SCALE GENOMIC DNA]</scope>
    <source>
        <strain evidence="1">JMULYC20181020</strain>
        <tissue evidence="1">Muscle</tissue>
    </source>
</reference>
<proteinExistence type="predicted"/>